<accession>A0A966DT21</accession>
<sequence>MDDLGVPPDIQDFFNVEGPSFDYGGEVEQFSNDFHLVPVTTGLWRVGPGGFREVIITSSAMEAIAYLSLNAFRYQAPYALLFMAIGNLPHPSHFEAIRLAAQKRKITLVFPNDLTGRLADIVLAMGIRCKMVSVEWQNGKVLCCAGTRTFLTEPDQLSLHAFEKACAIRTQIRTRKPNQQNSFLEQLRNQPLQTNLKSLSVAG</sequence>
<evidence type="ECO:0000313" key="1">
    <source>
        <dbReference type="EMBL" id="NCD68304.1"/>
    </source>
</evidence>
<evidence type="ECO:0000313" key="2">
    <source>
        <dbReference type="Proteomes" id="UP000638732"/>
    </source>
</evidence>
<dbReference type="EMBL" id="WWEO01000037">
    <property type="protein sequence ID" value="NCD68304.1"/>
    <property type="molecule type" value="Genomic_DNA"/>
</dbReference>
<gene>
    <name evidence="1" type="ORF">GSY63_02905</name>
</gene>
<protein>
    <submittedName>
        <fullName evidence="1">Uncharacterized protein</fullName>
    </submittedName>
</protein>
<comment type="caution">
    <text evidence="1">The sequence shown here is derived from an EMBL/GenBank/DDBJ whole genome shotgun (WGS) entry which is preliminary data.</text>
</comment>
<dbReference type="Proteomes" id="UP000638732">
    <property type="component" value="Unassembled WGS sequence"/>
</dbReference>
<dbReference type="RefSeq" id="WP_166584331.1">
    <property type="nucleotide sequence ID" value="NZ_WWEO01000037.1"/>
</dbReference>
<proteinExistence type="predicted"/>
<reference evidence="1" key="1">
    <citation type="submission" date="2020-01" db="EMBL/GenBank/DDBJ databases">
        <authorList>
            <person name="Seo Y.L."/>
        </authorList>
    </citation>
    <scope>NUCLEOTIDE SEQUENCE</scope>
    <source>
        <strain evidence="1">R11</strain>
    </source>
</reference>
<keyword evidence="2" id="KW-1185">Reference proteome</keyword>
<name>A0A966DT21_9SPHI</name>
<reference evidence="1" key="2">
    <citation type="submission" date="2020-10" db="EMBL/GenBank/DDBJ databases">
        <title>Mucilaginibacter sp. nov., isolated from soil.</title>
        <authorList>
            <person name="Jeon C.O."/>
        </authorList>
    </citation>
    <scope>NUCLEOTIDE SEQUENCE</scope>
    <source>
        <strain evidence="1">R11</strain>
    </source>
</reference>
<organism evidence="1 2">
    <name type="scientific">Mucilaginibacter agri</name>
    <dbReference type="NCBI Taxonomy" id="2695265"/>
    <lineage>
        <taxon>Bacteria</taxon>
        <taxon>Pseudomonadati</taxon>
        <taxon>Bacteroidota</taxon>
        <taxon>Sphingobacteriia</taxon>
        <taxon>Sphingobacteriales</taxon>
        <taxon>Sphingobacteriaceae</taxon>
        <taxon>Mucilaginibacter</taxon>
    </lineage>
</organism>
<dbReference type="AlphaFoldDB" id="A0A966DT21"/>